<organism evidence="12 13">
    <name type="scientific">Microvirga terrae</name>
    <dbReference type="NCBI Taxonomy" id="2740529"/>
    <lineage>
        <taxon>Bacteria</taxon>
        <taxon>Pseudomonadati</taxon>
        <taxon>Pseudomonadota</taxon>
        <taxon>Alphaproteobacteria</taxon>
        <taxon>Hyphomicrobiales</taxon>
        <taxon>Methylobacteriaceae</taxon>
        <taxon>Microvirga</taxon>
    </lineage>
</organism>
<protein>
    <recommendedName>
        <fullName evidence="9">Transport permease protein</fullName>
    </recommendedName>
</protein>
<accession>A0ABY5RN91</accession>
<dbReference type="PROSITE" id="PS51012">
    <property type="entry name" value="ABC_TM2"/>
    <property type="match status" value="1"/>
</dbReference>
<keyword evidence="4 9" id="KW-1003">Cell membrane</keyword>
<feature type="transmembrane region" description="Helical" evidence="9">
    <location>
        <begin position="72"/>
        <end position="94"/>
    </location>
</feature>
<dbReference type="RefSeq" id="WP_210272067.1">
    <property type="nucleotide sequence ID" value="NZ_CP102845.1"/>
</dbReference>
<feature type="transmembrane region" description="Helical" evidence="9">
    <location>
        <begin position="106"/>
        <end position="125"/>
    </location>
</feature>
<dbReference type="InterPro" id="IPR013525">
    <property type="entry name" value="ABC2_TM"/>
</dbReference>
<dbReference type="PANTHER" id="PTHR30413">
    <property type="entry name" value="INNER MEMBRANE TRANSPORT PERMEASE"/>
    <property type="match status" value="1"/>
</dbReference>
<evidence type="ECO:0000256" key="4">
    <source>
        <dbReference type="ARBA" id="ARBA00022475"/>
    </source>
</evidence>
<feature type="transmembrane region" description="Helical" evidence="9">
    <location>
        <begin position="146"/>
        <end position="176"/>
    </location>
</feature>
<feature type="compositionally biased region" description="Polar residues" evidence="10">
    <location>
        <begin position="10"/>
        <end position="19"/>
    </location>
</feature>
<comment type="similarity">
    <text evidence="2 9">Belongs to the ABC-2 integral membrane protein family.</text>
</comment>
<feature type="transmembrane region" description="Helical" evidence="9">
    <location>
        <begin position="270"/>
        <end position="290"/>
    </location>
</feature>
<evidence type="ECO:0000256" key="3">
    <source>
        <dbReference type="ARBA" id="ARBA00022448"/>
    </source>
</evidence>
<evidence type="ECO:0000256" key="1">
    <source>
        <dbReference type="ARBA" id="ARBA00004429"/>
    </source>
</evidence>
<comment type="subcellular location">
    <subcellularLocation>
        <location evidence="1 9">Cell inner membrane</location>
        <topology evidence="1 9">Multi-pass membrane protein</topology>
    </subcellularLocation>
</comment>
<dbReference type="Pfam" id="PF01061">
    <property type="entry name" value="ABC2_membrane"/>
    <property type="match status" value="1"/>
</dbReference>
<dbReference type="PANTHER" id="PTHR30413:SF8">
    <property type="entry name" value="TRANSPORT PERMEASE PROTEIN"/>
    <property type="match status" value="1"/>
</dbReference>
<feature type="region of interest" description="Disordered" evidence="10">
    <location>
        <begin position="1"/>
        <end position="31"/>
    </location>
</feature>
<sequence>MTHNMGPWPGTNSVQQNDVSRGIKEPDGPQPTIIIKPRGRTNLSDLREIVHYRTVIYFLVWRDFKVRYRQTLLGVLWALLQPLASMIVFSVVFHRLAGISSDEVPYPIFVLAGLLPWGFFAHALASASGSLVSNHELLRQIYFPRMIIPLSSIISCVSDFVTSFGLLIVTMVVLGVPVSLNIAFLPLFLLVAFCAALGVGAALAAAHIRYRDVGYVTPFAIQILMFLTPVVYPSSLIPDAWRLVYALNPMAGVIEGVRWSVLGISPHPEMIIVSIVTSFILLLVGTYYFLSSESSFADIV</sequence>
<feature type="transmembrane region" description="Helical" evidence="9">
    <location>
        <begin position="182"/>
        <end position="206"/>
    </location>
</feature>
<gene>
    <name evidence="12" type="ORF">HPT29_018255</name>
</gene>
<proteinExistence type="inferred from homology"/>
<evidence type="ECO:0000313" key="13">
    <source>
        <dbReference type="Proteomes" id="UP001017257"/>
    </source>
</evidence>
<evidence type="ECO:0000256" key="6">
    <source>
        <dbReference type="ARBA" id="ARBA00022692"/>
    </source>
</evidence>
<evidence type="ECO:0000256" key="7">
    <source>
        <dbReference type="ARBA" id="ARBA00022989"/>
    </source>
</evidence>
<keyword evidence="8 9" id="KW-0472">Membrane</keyword>
<evidence type="ECO:0000256" key="2">
    <source>
        <dbReference type="ARBA" id="ARBA00007783"/>
    </source>
</evidence>
<feature type="transmembrane region" description="Helical" evidence="9">
    <location>
        <begin position="213"/>
        <end position="232"/>
    </location>
</feature>
<feature type="domain" description="ABC transmembrane type-2" evidence="11">
    <location>
        <begin position="73"/>
        <end position="292"/>
    </location>
</feature>
<evidence type="ECO:0000256" key="8">
    <source>
        <dbReference type="ARBA" id="ARBA00023136"/>
    </source>
</evidence>
<keyword evidence="6 9" id="KW-0812">Transmembrane</keyword>
<evidence type="ECO:0000256" key="10">
    <source>
        <dbReference type="SAM" id="MobiDB-lite"/>
    </source>
</evidence>
<name>A0ABY5RN91_9HYPH</name>
<evidence type="ECO:0000256" key="9">
    <source>
        <dbReference type="RuleBase" id="RU361157"/>
    </source>
</evidence>
<evidence type="ECO:0000313" key="12">
    <source>
        <dbReference type="EMBL" id="UVF18428.1"/>
    </source>
</evidence>
<reference evidence="12" key="1">
    <citation type="submission" date="2022-08" db="EMBL/GenBank/DDBJ databases">
        <title>Microvirga terrae sp. nov., isolated from soil.</title>
        <authorList>
            <person name="Kim K.H."/>
            <person name="Seo Y.L."/>
            <person name="Kim J.M."/>
            <person name="Lee J.K."/>
            <person name="Han D.M."/>
            <person name="Jeon C.O."/>
        </authorList>
    </citation>
    <scope>NUCLEOTIDE SEQUENCE</scope>
    <source>
        <strain evidence="12">R24</strain>
    </source>
</reference>
<dbReference type="InterPro" id="IPR047817">
    <property type="entry name" value="ABC2_TM_bact-type"/>
</dbReference>
<dbReference type="Proteomes" id="UP001017257">
    <property type="component" value="Chromosome"/>
</dbReference>
<keyword evidence="7 9" id="KW-1133">Transmembrane helix</keyword>
<evidence type="ECO:0000259" key="11">
    <source>
        <dbReference type="PROSITE" id="PS51012"/>
    </source>
</evidence>
<keyword evidence="3 9" id="KW-0813">Transport</keyword>
<dbReference type="EMBL" id="CP102845">
    <property type="protein sequence ID" value="UVF18428.1"/>
    <property type="molecule type" value="Genomic_DNA"/>
</dbReference>
<evidence type="ECO:0000256" key="5">
    <source>
        <dbReference type="ARBA" id="ARBA00022519"/>
    </source>
</evidence>
<keyword evidence="13" id="KW-1185">Reference proteome</keyword>
<keyword evidence="5" id="KW-0997">Cell inner membrane</keyword>